<evidence type="ECO:0000256" key="4">
    <source>
        <dbReference type="ARBA" id="ARBA00011738"/>
    </source>
</evidence>
<evidence type="ECO:0000256" key="5">
    <source>
        <dbReference type="ARBA" id="ARBA00012451"/>
    </source>
</evidence>
<dbReference type="STRING" id="207949.RED65_14542"/>
<name>Q1N4E2_9GAMM</name>
<dbReference type="Gene3D" id="3.30.420.150">
    <property type="entry name" value="Exopolyphosphatase. Domain 2"/>
    <property type="match status" value="1"/>
</dbReference>
<reference evidence="13 14" key="1">
    <citation type="submission" date="2006-03" db="EMBL/GenBank/DDBJ databases">
        <authorList>
            <person name="Pinhassi J."/>
            <person name="Pedros-Alio C."/>
            <person name="Ferriera S."/>
            <person name="Johnson J."/>
            <person name="Kravitz S."/>
            <person name="Halpern A."/>
            <person name="Remington K."/>
            <person name="Beeson K."/>
            <person name="Tran B."/>
            <person name="Rogers Y.-H."/>
            <person name="Friedman R."/>
            <person name="Venter J.C."/>
        </authorList>
    </citation>
    <scope>NUCLEOTIDE SEQUENCE [LARGE SCALE GENOMIC DNA]</scope>
    <source>
        <strain evidence="13 14">RED65</strain>
    </source>
</reference>
<dbReference type="PANTHER" id="PTHR30005:SF14">
    <property type="entry name" value="EXOPOLYPHOSPHATASE"/>
    <property type="match status" value="1"/>
</dbReference>
<dbReference type="GO" id="GO:0005886">
    <property type="term" value="C:plasma membrane"/>
    <property type="evidence" value="ECO:0007669"/>
    <property type="project" value="UniProtKB-SubCell"/>
</dbReference>
<dbReference type="Pfam" id="PF02541">
    <property type="entry name" value="Ppx-GppA"/>
    <property type="match status" value="1"/>
</dbReference>
<proteinExistence type="inferred from homology"/>
<dbReference type="PIRSF" id="PIRSF001267">
    <property type="entry name" value="Pyrophosphatase_GppA_Ppx"/>
    <property type="match status" value="1"/>
</dbReference>
<dbReference type="Pfam" id="PF21447">
    <property type="entry name" value="Ppx-GppA_III"/>
    <property type="match status" value="1"/>
</dbReference>
<dbReference type="SUPFAM" id="SSF109604">
    <property type="entry name" value="HD-domain/PDEase-like"/>
    <property type="match status" value="1"/>
</dbReference>
<dbReference type="HOGENOM" id="CLU_025908_4_0_6"/>
<keyword evidence="14" id="KW-1185">Reference proteome</keyword>
<dbReference type="CDD" id="cd24053">
    <property type="entry name" value="ASKHA_NBD_EcPPX-GppA-like"/>
    <property type="match status" value="1"/>
</dbReference>
<evidence type="ECO:0000256" key="8">
    <source>
        <dbReference type="ARBA" id="ARBA00022801"/>
    </source>
</evidence>
<dbReference type="InterPro" id="IPR003695">
    <property type="entry name" value="Ppx_GppA_N"/>
</dbReference>
<evidence type="ECO:0000256" key="1">
    <source>
        <dbReference type="ARBA" id="ARBA00001946"/>
    </source>
</evidence>
<evidence type="ECO:0000256" key="6">
    <source>
        <dbReference type="ARBA" id="ARBA00020416"/>
    </source>
</evidence>
<comment type="subunit">
    <text evidence="4">Homodimer.</text>
</comment>
<keyword evidence="8" id="KW-0378">Hydrolase</keyword>
<dbReference type="EC" id="3.6.1.11" evidence="5"/>
<evidence type="ECO:0000256" key="3">
    <source>
        <dbReference type="ARBA" id="ARBA00007125"/>
    </source>
</evidence>
<keyword evidence="9" id="KW-0472">Membrane</keyword>
<dbReference type="PANTHER" id="PTHR30005">
    <property type="entry name" value="EXOPOLYPHOSPHATASE"/>
    <property type="match status" value="1"/>
</dbReference>
<dbReference type="GO" id="GO:0004309">
    <property type="term" value="F:exopolyphosphatase activity"/>
    <property type="evidence" value="ECO:0007669"/>
    <property type="project" value="UniProtKB-EC"/>
</dbReference>
<dbReference type="SUPFAM" id="SSF53067">
    <property type="entry name" value="Actin-like ATPase domain"/>
    <property type="match status" value="2"/>
</dbReference>
<feature type="domain" description="Ppx/GppA phosphatase N-terminal" evidence="11">
    <location>
        <begin position="24"/>
        <end position="306"/>
    </location>
</feature>
<dbReference type="Gene3D" id="1.10.3210.10">
    <property type="entry name" value="Hypothetical protein af1432"/>
    <property type="match status" value="1"/>
</dbReference>
<dbReference type="EMBL" id="AAQH01000003">
    <property type="protein sequence ID" value="EAT12923.1"/>
    <property type="molecule type" value="Genomic_DNA"/>
</dbReference>
<organism evidence="13 14">
    <name type="scientific">Bermanella marisrubri</name>
    <dbReference type="NCBI Taxonomy" id="207949"/>
    <lineage>
        <taxon>Bacteria</taxon>
        <taxon>Pseudomonadati</taxon>
        <taxon>Pseudomonadota</taxon>
        <taxon>Gammaproteobacteria</taxon>
        <taxon>Oceanospirillales</taxon>
        <taxon>Oceanospirillaceae</taxon>
        <taxon>Bermanella</taxon>
    </lineage>
</organism>
<evidence type="ECO:0000256" key="7">
    <source>
        <dbReference type="ARBA" id="ARBA00022475"/>
    </source>
</evidence>
<evidence type="ECO:0000256" key="2">
    <source>
        <dbReference type="ARBA" id="ARBA00004202"/>
    </source>
</evidence>
<protein>
    <recommendedName>
        <fullName evidence="6">Exopolyphosphatase</fullName>
        <ecNumber evidence="5">3.6.1.11</ecNumber>
    </recommendedName>
</protein>
<gene>
    <name evidence="13" type="ORF">RED65_14542</name>
</gene>
<evidence type="ECO:0000256" key="9">
    <source>
        <dbReference type="ARBA" id="ARBA00023136"/>
    </source>
</evidence>
<dbReference type="Gene3D" id="3.30.420.40">
    <property type="match status" value="1"/>
</dbReference>
<comment type="caution">
    <text evidence="13">The sequence shown here is derived from an EMBL/GenBank/DDBJ whole genome shotgun (WGS) entry which is preliminary data.</text>
</comment>
<dbReference type="InterPro" id="IPR022371">
    <property type="entry name" value="Exopolyphosphatase"/>
</dbReference>
<dbReference type="GO" id="GO:0006798">
    <property type="term" value="P:polyphosphate catabolic process"/>
    <property type="evidence" value="ECO:0007669"/>
    <property type="project" value="TreeGrafter"/>
</dbReference>
<sequence length="501" mass="56326">MEQSVQAQTRLAAIDLGSNSFHMVVARVVNGQIQVIDKRGEKVQLAQGLDPKQGISEAAQERALACLERFGQHLRGIPRSHVTVLGTNTLRAAKNSRAFMQKANEMLGFPIEVISGIEEARLVYLGVAHTLADDEGKRLVIDIGGGSTEFIIGERFAPIELESLHMGCVTFSDRYFSNGELTEDNFRRAINAAQSELLSIQSRYQRLGWQNVVGSSGTMRATSRVLQNYGLTDGEVTLEGLIGLKKIILKAKHVNDLSLQGINDQRLQVYPAGLAILIAIFQSLRIETLTYSDGALREGALYDLIGRNTHEDVREKTVDAMQARFVVDIEQAENVKTTALKLLEQCAKSWKLNEPEYEEWLRWSADLHEVGLAIAHNSYHKHGAYLIRYSDMHGFSNQTQYNISLLVRSHRRKFPVSDYDYLPKRGRNILIRIAILLRLAVLLHHGRGIEDVVEPQIEAKKYQIKLTFPEGYLENHPMTSLDLDSEKQYLDGFGYNLIVNS</sequence>
<comment type="similarity">
    <text evidence="3">Belongs to the GppA/Ppx family.</text>
</comment>
<dbReference type="InterPro" id="IPR043129">
    <property type="entry name" value="ATPase_NBD"/>
</dbReference>
<dbReference type="AlphaFoldDB" id="Q1N4E2"/>
<evidence type="ECO:0000259" key="11">
    <source>
        <dbReference type="Pfam" id="PF02541"/>
    </source>
</evidence>
<dbReference type="InterPro" id="IPR048950">
    <property type="entry name" value="Ppx_GppA_C"/>
</dbReference>
<comment type="subcellular location">
    <subcellularLocation>
        <location evidence="2">Cell membrane</location>
        <topology evidence="2">Peripheral membrane protein</topology>
    </subcellularLocation>
</comment>
<feature type="domain" description="Ppx/GppA phosphatase C-terminal" evidence="12">
    <location>
        <begin position="313"/>
        <end position="487"/>
    </location>
</feature>
<dbReference type="FunFam" id="3.30.420.40:FF:000023">
    <property type="entry name" value="Guanosine-5'-triphosphate,3'-diphosphate pyrophosphatase"/>
    <property type="match status" value="1"/>
</dbReference>
<dbReference type="NCBIfam" id="TIGR03706">
    <property type="entry name" value="exo_poly_only"/>
    <property type="match status" value="1"/>
</dbReference>
<evidence type="ECO:0000256" key="10">
    <source>
        <dbReference type="ARBA" id="ARBA00047607"/>
    </source>
</evidence>
<keyword evidence="7" id="KW-1003">Cell membrane</keyword>
<comment type="catalytic activity">
    <reaction evidence="10">
        <text>[phosphate](n) + H2O = [phosphate](n-1) + phosphate + H(+)</text>
        <dbReference type="Rhea" id="RHEA:21528"/>
        <dbReference type="Rhea" id="RHEA-COMP:9859"/>
        <dbReference type="Rhea" id="RHEA-COMP:14279"/>
        <dbReference type="ChEBI" id="CHEBI:15377"/>
        <dbReference type="ChEBI" id="CHEBI:15378"/>
        <dbReference type="ChEBI" id="CHEBI:16838"/>
        <dbReference type="ChEBI" id="CHEBI:43474"/>
        <dbReference type="EC" id="3.6.1.11"/>
    </reaction>
</comment>
<comment type="cofactor">
    <cofactor evidence="1">
        <name>Mg(2+)</name>
        <dbReference type="ChEBI" id="CHEBI:18420"/>
    </cofactor>
</comment>
<dbReference type="InterPro" id="IPR050273">
    <property type="entry name" value="GppA/Ppx_hydrolase"/>
</dbReference>
<evidence type="ECO:0000259" key="12">
    <source>
        <dbReference type="Pfam" id="PF21447"/>
    </source>
</evidence>
<dbReference type="FunFam" id="3.30.420.150:FF:000001">
    <property type="entry name" value="Guanosine-5'-triphosphate,3'-diphosphate pyrophosphatase"/>
    <property type="match status" value="1"/>
</dbReference>
<evidence type="ECO:0000313" key="14">
    <source>
        <dbReference type="Proteomes" id="UP000004263"/>
    </source>
</evidence>
<dbReference type="InterPro" id="IPR030673">
    <property type="entry name" value="PyroPPase_GppA_Ppx"/>
</dbReference>
<accession>Q1N4E2</accession>
<evidence type="ECO:0000313" key="13">
    <source>
        <dbReference type="EMBL" id="EAT12923.1"/>
    </source>
</evidence>
<dbReference type="OrthoDB" id="9793035at2"/>
<dbReference type="RefSeq" id="WP_007017994.1">
    <property type="nucleotide sequence ID" value="NZ_CH724115.1"/>
</dbReference>
<dbReference type="Proteomes" id="UP000004263">
    <property type="component" value="Unassembled WGS sequence"/>
</dbReference>